<dbReference type="PANTHER" id="PTHR42264">
    <property type="entry name" value="EPHRIN_REC_LIKE DOMAIN-CONTAINING PROTEIN"/>
    <property type="match status" value="1"/>
</dbReference>
<evidence type="ECO:0008006" key="6">
    <source>
        <dbReference type="Google" id="ProtNLM"/>
    </source>
</evidence>
<feature type="compositionally biased region" description="Basic residues" evidence="1">
    <location>
        <begin position="803"/>
        <end position="814"/>
    </location>
</feature>
<feature type="compositionally biased region" description="Polar residues" evidence="1">
    <location>
        <begin position="866"/>
        <end position="877"/>
    </location>
</feature>
<gene>
    <name evidence="4" type="ORF">M9Y10_026878</name>
</gene>
<keyword evidence="2" id="KW-1133">Transmembrane helix</keyword>
<feature type="compositionally biased region" description="Acidic residues" evidence="1">
    <location>
        <begin position="940"/>
        <end position="953"/>
    </location>
</feature>
<feature type="transmembrane region" description="Helical" evidence="2">
    <location>
        <begin position="204"/>
        <end position="232"/>
    </location>
</feature>
<feature type="compositionally biased region" description="Low complexity" evidence="1">
    <location>
        <begin position="878"/>
        <end position="889"/>
    </location>
</feature>
<feature type="compositionally biased region" description="Polar residues" evidence="1">
    <location>
        <begin position="890"/>
        <end position="904"/>
    </location>
</feature>
<feature type="compositionally biased region" description="Polar residues" evidence="1">
    <location>
        <begin position="927"/>
        <end position="936"/>
    </location>
</feature>
<feature type="compositionally biased region" description="Basic and acidic residues" evidence="1">
    <location>
        <begin position="823"/>
        <end position="858"/>
    </location>
</feature>
<keyword evidence="3" id="KW-0732">Signal</keyword>
<evidence type="ECO:0000313" key="5">
    <source>
        <dbReference type="Proteomes" id="UP001470230"/>
    </source>
</evidence>
<proteinExistence type="predicted"/>
<feature type="compositionally biased region" description="Basic and acidic residues" evidence="1">
    <location>
        <begin position="905"/>
        <end position="925"/>
    </location>
</feature>
<evidence type="ECO:0000256" key="3">
    <source>
        <dbReference type="SAM" id="SignalP"/>
    </source>
</evidence>
<keyword evidence="5" id="KW-1185">Reference proteome</keyword>
<feature type="transmembrane region" description="Helical" evidence="2">
    <location>
        <begin position="432"/>
        <end position="454"/>
    </location>
</feature>
<evidence type="ECO:0000256" key="1">
    <source>
        <dbReference type="SAM" id="MobiDB-lite"/>
    </source>
</evidence>
<feature type="signal peptide" evidence="3">
    <location>
        <begin position="1"/>
        <end position="18"/>
    </location>
</feature>
<feature type="chain" id="PRO_5045358637" description="Prominin" evidence="3">
    <location>
        <begin position="19"/>
        <end position="953"/>
    </location>
</feature>
<feature type="transmembrane region" description="Helical" evidence="2">
    <location>
        <begin position="744"/>
        <end position="771"/>
    </location>
</feature>
<protein>
    <recommendedName>
        <fullName evidence="6">Prominin</fullName>
    </recommendedName>
</protein>
<feature type="transmembrane region" description="Helical" evidence="2">
    <location>
        <begin position="162"/>
        <end position="192"/>
    </location>
</feature>
<feature type="transmembrane region" description="Helical" evidence="2">
    <location>
        <begin position="475"/>
        <end position="504"/>
    </location>
</feature>
<sequence length="953" mass="108071">MISCLILLFPIFFISCFGLTETKHMSGGPFGWADALKSQRNLWGNADLKFIKLYKAELDLPKLFEDQFFKNINLSLTQKVDEYMQKAQDQLDNNRISDDKEEESISKRISNFNLNNFLSEIYKKRPKYLDTDNCDDYTNTKLFGRVFKELSCEDNDMYIGQILSYALIFMPILIMGILAFIFYIVFCFGCCCCCKPRDRTCPGVVSIVFFAVIAAVMLIAVIFHIVGAVYLINIINFFTSDALYDEVEEMIDLMEPTINGALSGINKNVTDSFKSISEDLDNVFEDFYPSLQGGIDSAINNITLYSNFFNELKEVIQDPNQKAINAENDYNIKSDHTSESDTCRVDYLQEIDIISYINSTIEQIEEQEISMNVSSKFSELTKPIVNSLNSAFSGLSDQLNIPEFSVSDLGSNFEDLKNIREKFDIDEYVPSWALIAAKAALFVVSFFMLLVLALQSCAFWTKNCCSRCIVGACCPCWFCSCCQCIGGAIVTMMGFVLIIINIIYAQGDDIVNRLVEKVTNEEKTLYFRTLDFSAMTDGMITQVSIESLRIRDISVVKSFVDAKLDSSFADIIGFKDLPFRDIAILFNNTFSNAQDSLNPKKIVDPLDEGIKELTESIVQTFEKSEKINFTQLYTALNSNGEQCDKKSASDQFNKIKPAYDNFVNAFDSKYNKLNSVTETFKSNTNTVPKEVGDSFTNVFGGFLKSIGSTVSKTINIIEGILEKVDAKFAIALFNIIRVRIFYQIMGYCMCVSISAHLFIIGLWAMTILLWVRRKGMAMQPADPTFYSYSISYSYSEDENESNKKKKKKSKKKGKNLSEDENTSDGKDVESVQDFQEKDVQGSERIDEEKDSDEEKSSSRADAYNPYEQNESTVDEQYNNNNNSDENTANEVSFQNDESTTANNDESSRRQKVDESENEFSFHDPLDNVNNNGSVDRSSTDDDENDDDQENYIF</sequence>
<accession>A0ABR2H945</accession>
<feature type="region of interest" description="Disordered" evidence="1">
    <location>
        <begin position="799"/>
        <end position="953"/>
    </location>
</feature>
<keyword evidence="2" id="KW-0812">Transmembrane</keyword>
<comment type="caution">
    <text evidence="4">The sequence shown here is derived from an EMBL/GenBank/DDBJ whole genome shotgun (WGS) entry which is preliminary data.</text>
</comment>
<organism evidence="4 5">
    <name type="scientific">Tritrichomonas musculus</name>
    <dbReference type="NCBI Taxonomy" id="1915356"/>
    <lineage>
        <taxon>Eukaryota</taxon>
        <taxon>Metamonada</taxon>
        <taxon>Parabasalia</taxon>
        <taxon>Tritrichomonadida</taxon>
        <taxon>Tritrichomonadidae</taxon>
        <taxon>Tritrichomonas</taxon>
    </lineage>
</organism>
<keyword evidence="2" id="KW-0472">Membrane</keyword>
<dbReference type="EMBL" id="JAPFFF010000040">
    <property type="protein sequence ID" value="KAK8841925.1"/>
    <property type="molecule type" value="Genomic_DNA"/>
</dbReference>
<evidence type="ECO:0000256" key="2">
    <source>
        <dbReference type="SAM" id="Phobius"/>
    </source>
</evidence>
<reference evidence="4 5" key="1">
    <citation type="submission" date="2024-04" db="EMBL/GenBank/DDBJ databases">
        <title>Tritrichomonas musculus Genome.</title>
        <authorList>
            <person name="Alves-Ferreira E."/>
            <person name="Grigg M."/>
            <person name="Lorenzi H."/>
            <person name="Galac M."/>
        </authorList>
    </citation>
    <scope>NUCLEOTIDE SEQUENCE [LARGE SCALE GENOMIC DNA]</scope>
    <source>
        <strain evidence="4 5">EAF2021</strain>
    </source>
</reference>
<dbReference type="Proteomes" id="UP001470230">
    <property type="component" value="Unassembled WGS sequence"/>
</dbReference>
<evidence type="ECO:0000313" key="4">
    <source>
        <dbReference type="EMBL" id="KAK8841925.1"/>
    </source>
</evidence>
<name>A0ABR2H945_9EUKA</name>